<dbReference type="EMBL" id="JAFREP010000006">
    <property type="protein sequence ID" value="MBO1318588.1"/>
    <property type="molecule type" value="Genomic_DNA"/>
</dbReference>
<keyword evidence="5" id="KW-1185">Reference proteome</keyword>
<dbReference type="PANTHER" id="PTHR44520">
    <property type="entry name" value="RESPONSE REGULATOR RCP1-RELATED"/>
    <property type="match status" value="1"/>
</dbReference>
<keyword evidence="1" id="KW-0597">Phosphoprotein</keyword>
<dbReference type="Proteomes" id="UP000664417">
    <property type="component" value="Unassembled WGS sequence"/>
</dbReference>
<organism evidence="4 5">
    <name type="scientific">Acanthopleuribacter pedis</name>
    <dbReference type="NCBI Taxonomy" id="442870"/>
    <lineage>
        <taxon>Bacteria</taxon>
        <taxon>Pseudomonadati</taxon>
        <taxon>Acidobacteriota</taxon>
        <taxon>Holophagae</taxon>
        <taxon>Acanthopleuribacterales</taxon>
        <taxon>Acanthopleuribacteraceae</taxon>
        <taxon>Acanthopleuribacter</taxon>
    </lineage>
</organism>
<dbReference type="RefSeq" id="WP_207856518.1">
    <property type="nucleotide sequence ID" value="NZ_JAFREP010000002.1"/>
</dbReference>
<dbReference type="Gene3D" id="3.40.50.2300">
    <property type="match status" value="1"/>
</dbReference>
<sequence>MKKTPNILMAEDDHDDVFLAKRAIKESKKPLNFSVVKDGEELLTELKNRFTNEKSTFPDLILIDIDMPKIDGIEALEKIRKSSSFQNIPIVMLTTSSNKSDIEVCYSLGANSYLIKPKSLPELTRIFDVLQTYWFETVQSPGIAEKHNYKMEEPKCR</sequence>
<dbReference type="Pfam" id="PF00072">
    <property type="entry name" value="Response_reg"/>
    <property type="match status" value="1"/>
</dbReference>
<protein>
    <submittedName>
        <fullName evidence="4">Response regulator</fullName>
    </submittedName>
</protein>
<dbReference type="PANTHER" id="PTHR44520:SF2">
    <property type="entry name" value="RESPONSE REGULATOR RCP1"/>
    <property type="match status" value="1"/>
</dbReference>
<dbReference type="GO" id="GO:0000160">
    <property type="term" value="P:phosphorelay signal transduction system"/>
    <property type="evidence" value="ECO:0007669"/>
    <property type="project" value="InterPro"/>
</dbReference>
<feature type="modified residue" description="4-aspartylphosphate" evidence="1">
    <location>
        <position position="64"/>
    </location>
</feature>
<dbReference type="SMART" id="SM00448">
    <property type="entry name" value="REC"/>
    <property type="match status" value="1"/>
</dbReference>
<evidence type="ECO:0000259" key="2">
    <source>
        <dbReference type="PROSITE" id="PS50110"/>
    </source>
</evidence>
<evidence type="ECO:0000313" key="3">
    <source>
        <dbReference type="EMBL" id="MBO1317281.1"/>
    </source>
</evidence>
<dbReference type="InterPro" id="IPR001789">
    <property type="entry name" value="Sig_transdc_resp-reg_receiver"/>
</dbReference>
<accession>A0A8J7U1V1</accession>
<dbReference type="InterPro" id="IPR052893">
    <property type="entry name" value="TCS_response_regulator"/>
</dbReference>
<evidence type="ECO:0000313" key="4">
    <source>
        <dbReference type="EMBL" id="MBO1318588.1"/>
    </source>
</evidence>
<dbReference type="PROSITE" id="PS50110">
    <property type="entry name" value="RESPONSE_REGULATORY"/>
    <property type="match status" value="1"/>
</dbReference>
<evidence type="ECO:0000256" key="1">
    <source>
        <dbReference type="PROSITE-ProRule" id="PRU00169"/>
    </source>
</evidence>
<dbReference type="CDD" id="cd17557">
    <property type="entry name" value="REC_Rcp-like"/>
    <property type="match status" value="1"/>
</dbReference>
<comment type="caution">
    <text evidence="4">The sequence shown here is derived from an EMBL/GenBank/DDBJ whole genome shotgun (WGS) entry which is preliminary data.</text>
</comment>
<dbReference type="SUPFAM" id="SSF52172">
    <property type="entry name" value="CheY-like"/>
    <property type="match status" value="1"/>
</dbReference>
<dbReference type="AlphaFoldDB" id="A0A8J7U1V1"/>
<dbReference type="InterPro" id="IPR011006">
    <property type="entry name" value="CheY-like_superfamily"/>
</dbReference>
<dbReference type="EMBL" id="JAFREP010000002">
    <property type="protein sequence ID" value="MBO1317281.1"/>
    <property type="molecule type" value="Genomic_DNA"/>
</dbReference>
<gene>
    <name evidence="3" type="ORF">J3U88_02330</name>
    <name evidence="4" type="ORF">J3U88_08970</name>
</gene>
<evidence type="ECO:0000313" key="5">
    <source>
        <dbReference type="Proteomes" id="UP000664417"/>
    </source>
</evidence>
<feature type="domain" description="Response regulatory" evidence="2">
    <location>
        <begin position="6"/>
        <end position="131"/>
    </location>
</feature>
<reference evidence="4" key="1">
    <citation type="submission" date="2021-03" db="EMBL/GenBank/DDBJ databases">
        <authorList>
            <person name="Wang G."/>
        </authorList>
    </citation>
    <scope>NUCLEOTIDE SEQUENCE</scope>
    <source>
        <strain evidence="4">KCTC 12899</strain>
    </source>
</reference>
<name>A0A8J7U1V1_9BACT</name>
<proteinExistence type="predicted"/>